<evidence type="ECO:0000256" key="1">
    <source>
        <dbReference type="SAM" id="MobiDB-lite"/>
    </source>
</evidence>
<name>A0A0A8ZKM8_ARUDO</name>
<reference evidence="2" key="1">
    <citation type="submission" date="2014-09" db="EMBL/GenBank/DDBJ databases">
        <authorList>
            <person name="Magalhaes I.L.F."/>
            <person name="Oliveira U."/>
            <person name="Santos F.R."/>
            <person name="Vidigal T.H.D.A."/>
            <person name="Brescovit A.D."/>
            <person name="Santos A.J."/>
        </authorList>
    </citation>
    <scope>NUCLEOTIDE SEQUENCE</scope>
    <source>
        <tissue evidence="2">Shoot tissue taken approximately 20 cm above the soil surface</tissue>
    </source>
</reference>
<dbReference type="EMBL" id="GBRH01262488">
    <property type="protein sequence ID" value="JAD35407.1"/>
    <property type="molecule type" value="Transcribed_RNA"/>
</dbReference>
<protein>
    <submittedName>
        <fullName evidence="2">Uncharacterized protein</fullName>
    </submittedName>
</protein>
<organism evidence="2">
    <name type="scientific">Arundo donax</name>
    <name type="common">Giant reed</name>
    <name type="synonym">Donax arundinaceus</name>
    <dbReference type="NCBI Taxonomy" id="35708"/>
    <lineage>
        <taxon>Eukaryota</taxon>
        <taxon>Viridiplantae</taxon>
        <taxon>Streptophyta</taxon>
        <taxon>Embryophyta</taxon>
        <taxon>Tracheophyta</taxon>
        <taxon>Spermatophyta</taxon>
        <taxon>Magnoliopsida</taxon>
        <taxon>Liliopsida</taxon>
        <taxon>Poales</taxon>
        <taxon>Poaceae</taxon>
        <taxon>PACMAD clade</taxon>
        <taxon>Arundinoideae</taxon>
        <taxon>Arundineae</taxon>
        <taxon>Arundo</taxon>
    </lineage>
</organism>
<dbReference type="AlphaFoldDB" id="A0A0A8ZKM8"/>
<accession>A0A0A8ZKM8</accession>
<proteinExistence type="predicted"/>
<feature type="region of interest" description="Disordered" evidence="1">
    <location>
        <begin position="1"/>
        <end position="23"/>
    </location>
</feature>
<reference evidence="2" key="2">
    <citation type="journal article" date="2015" name="Data Brief">
        <title>Shoot transcriptome of the giant reed, Arundo donax.</title>
        <authorList>
            <person name="Barrero R.A."/>
            <person name="Guerrero F.D."/>
            <person name="Moolhuijzen P."/>
            <person name="Goolsby J.A."/>
            <person name="Tidwell J."/>
            <person name="Bellgard S.E."/>
            <person name="Bellgard M.I."/>
        </authorList>
    </citation>
    <scope>NUCLEOTIDE SEQUENCE</scope>
    <source>
        <tissue evidence="2">Shoot tissue taken approximately 20 cm above the soil surface</tissue>
    </source>
</reference>
<evidence type="ECO:0000313" key="2">
    <source>
        <dbReference type="EMBL" id="JAD35407.1"/>
    </source>
</evidence>
<sequence>MQRTTPKPSRGIPKSSCLMSDAEVTSPPVPELLILSAPGGKFLHSFDRSGSARFV</sequence>